<dbReference type="AlphaFoldDB" id="A0A0J6LE33"/>
<comment type="caution">
    <text evidence="1">The sequence shown here is derived from an EMBL/GenBank/DDBJ whole genome shotgun (WGS) entry which is preliminary data.</text>
</comment>
<dbReference type="STRING" id="1608994.TU86_16700"/>
<gene>
    <name evidence="1" type="ORF">TU86_16700</name>
</gene>
<protein>
    <submittedName>
        <fullName evidence="1">Uncharacterized protein</fullName>
    </submittedName>
</protein>
<dbReference type="PATRIC" id="fig|1608994.3.peg.4021"/>
<proteinExistence type="predicted"/>
<dbReference type="Proteomes" id="UP000036325">
    <property type="component" value="Unassembled WGS sequence"/>
</dbReference>
<sequence>MTEYKAVIAVLTRLESLQDAFDQPLNDLATHPHVALVDPAAQFNRPQHCAPIASKPMDPCLHRPI</sequence>
<evidence type="ECO:0000313" key="1">
    <source>
        <dbReference type="EMBL" id="KMN12651.1"/>
    </source>
</evidence>
<accession>A0A0J6LE33</accession>
<evidence type="ECO:0000313" key="2">
    <source>
        <dbReference type="Proteomes" id="UP000036325"/>
    </source>
</evidence>
<dbReference type="EMBL" id="JYLF01000007">
    <property type="protein sequence ID" value="KMN12651.1"/>
    <property type="molecule type" value="Genomic_DNA"/>
</dbReference>
<name>A0A0J6LE33_9PSED</name>
<organism evidence="1 2">
    <name type="scientific">Pseudomonas weihenstephanensis</name>
    <dbReference type="NCBI Taxonomy" id="1608994"/>
    <lineage>
        <taxon>Bacteria</taxon>
        <taxon>Pseudomonadati</taxon>
        <taxon>Pseudomonadota</taxon>
        <taxon>Gammaproteobacteria</taxon>
        <taxon>Pseudomonadales</taxon>
        <taxon>Pseudomonadaceae</taxon>
        <taxon>Pseudomonas</taxon>
    </lineage>
</organism>
<reference evidence="1 2" key="1">
    <citation type="submission" date="2015-02" db="EMBL/GenBank/DDBJ databases">
        <title>Pseudomonas helleri sp. nov. and Pseudomonas weihenstephanensis sp. nov., isolated from raw cows milk.</title>
        <authorList>
            <person name="von Neubeck M."/>
            <person name="Huptas C."/>
            <person name="Wenning M."/>
            <person name="Scherer S."/>
        </authorList>
    </citation>
    <scope>NUCLEOTIDE SEQUENCE [LARGE SCALE GENOMIC DNA]</scope>
    <source>
        <strain evidence="1 2">DSM 29166</strain>
    </source>
</reference>